<dbReference type="AlphaFoldDB" id="A0A242M948"/>
<dbReference type="Proteomes" id="UP000195221">
    <property type="component" value="Unassembled WGS sequence"/>
</dbReference>
<sequence>MLIDRKLTASGCGSSMSLPEKKATGKFKTVESAFKLSSGGSASPLSYRMIVF</sequence>
<dbReference type="EMBL" id="NBTZ01000147">
    <property type="protein sequence ID" value="OTP67790.1"/>
    <property type="molecule type" value="Genomic_DNA"/>
</dbReference>
<evidence type="ECO:0000313" key="1">
    <source>
        <dbReference type="EMBL" id="OTP67790.1"/>
    </source>
</evidence>
<reference evidence="1 2" key="1">
    <citation type="submission" date="2017-03" db="EMBL/GenBank/DDBJ databases">
        <title>Genome analysis of strain PAMC 26577.</title>
        <authorList>
            <person name="Oh H.-M."/>
            <person name="Yang J.-A."/>
        </authorList>
    </citation>
    <scope>NUCLEOTIDE SEQUENCE [LARGE SCALE GENOMIC DNA]</scope>
    <source>
        <strain evidence="1 2">PAMC 26577</strain>
    </source>
</reference>
<organism evidence="1 2">
    <name type="scientific">Caballeronia sordidicola</name>
    <name type="common">Burkholderia sordidicola</name>
    <dbReference type="NCBI Taxonomy" id="196367"/>
    <lineage>
        <taxon>Bacteria</taxon>
        <taxon>Pseudomonadati</taxon>
        <taxon>Pseudomonadota</taxon>
        <taxon>Betaproteobacteria</taxon>
        <taxon>Burkholderiales</taxon>
        <taxon>Burkholderiaceae</taxon>
        <taxon>Caballeronia</taxon>
    </lineage>
</organism>
<name>A0A242M948_CABSO</name>
<gene>
    <name evidence="1" type="ORF">PAMC26577_35700</name>
</gene>
<protein>
    <submittedName>
        <fullName evidence="1">Uncharacterized protein</fullName>
    </submittedName>
</protein>
<comment type="caution">
    <text evidence="1">The sequence shown here is derived from an EMBL/GenBank/DDBJ whole genome shotgun (WGS) entry which is preliminary data.</text>
</comment>
<accession>A0A242M948</accession>
<evidence type="ECO:0000313" key="2">
    <source>
        <dbReference type="Proteomes" id="UP000195221"/>
    </source>
</evidence>
<proteinExistence type="predicted"/>